<reference evidence="4 5" key="1">
    <citation type="journal article" date="2016" name="Environ. Microbiol.">
        <title>Genomic resolution of a cold subsurface aquifer community provides metabolic insights for novel microbes adapted to high CO concentrations.</title>
        <authorList>
            <person name="Probst A.J."/>
            <person name="Castelle C.J."/>
            <person name="Singh A."/>
            <person name="Brown C.T."/>
            <person name="Anantharaman K."/>
            <person name="Sharon I."/>
            <person name="Hug L.A."/>
            <person name="Burstein D."/>
            <person name="Emerson J.B."/>
            <person name="Thomas B.C."/>
            <person name="Banfield J.F."/>
        </authorList>
    </citation>
    <scope>NUCLEOTIDE SEQUENCE [LARGE SCALE GENOMIC DNA]</scope>
    <source>
        <strain evidence="4">CG1_02_47_685</strain>
    </source>
</reference>
<proteinExistence type="predicted"/>
<evidence type="ECO:0000259" key="3">
    <source>
        <dbReference type="SMART" id="SM01027"/>
    </source>
</evidence>
<dbReference type="Pfam" id="PF07521">
    <property type="entry name" value="RMMBL"/>
    <property type="match status" value="1"/>
</dbReference>
<dbReference type="InterPro" id="IPR022712">
    <property type="entry name" value="Beta_Casp"/>
</dbReference>
<dbReference type="GO" id="GO:0004521">
    <property type="term" value="F:RNA endonuclease activity"/>
    <property type="evidence" value="ECO:0007669"/>
    <property type="project" value="TreeGrafter"/>
</dbReference>
<accession>A0A1J4V7R6</accession>
<organism evidence="4 5">
    <name type="scientific">Candidatus Nomurabacteria bacterium CG1_02_47_685</name>
    <dbReference type="NCBI Taxonomy" id="1805282"/>
    <lineage>
        <taxon>Bacteria</taxon>
        <taxon>Candidatus Nomuraibacteriota</taxon>
    </lineage>
</organism>
<dbReference type="SMART" id="SM00849">
    <property type="entry name" value="Lactamase_B"/>
    <property type="match status" value="1"/>
</dbReference>
<dbReference type="Gene3D" id="3.60.15.10">
    <property type="entry name" value="Ribonuclease Z/Hydroxyacylglutathione hydrolase-like"/>
    <property type="match status" value="1"/>
</dbReference>
<evidence type="ECO:0000313" key="5">
    <source>
        <dbReference type="Proteomes" id="UP000183206"/>
    </source>
</evidence>
<dbReference type="EMBL" id="MNVO01000016">
    <property type="protein sequence ID" value="OIO33194.1"/>
    <property type="molecule type" value="Genomic_DNA"/>
</dbReference>
<feature type="domain" description="Metallo-beta-lactamase" evidence="2">
    <location>
        <begin position="16"/>
        <end position="243"/>
    </location>
</feature>
<dbReference type="InterPro" id="IPR001279">
    <property type="entry name" value="Metallo-B-lactamas"/>
</dbReference>
<dbReference type="InterPro" id="IPR050698">
    <property type="entry name" value="MBL"/>
</dbReference>
<evidence type="ECO:0000313" key="4">
    <source>
        <dbReference type="EMBL" id="OIO33194.1"/>
    </source>
</evidence>
<dbReference type="SUPFAM" id="SSF56281">
    <property type="entry name" value="Metallo-hydrolase/oxidoreductase"/>
    <property type="match status" value="1"/>
</dbReference>
<dbReference type="InterPro" id="IPR036866">
    <property type="entry name" value="RibonucZ/Hydroxyglut_hydro"/>
</dbReference>
<name>A0A1J4V7R6_9BACT</name>
<keyword evidence="1" id="KW-0378">Hydrolase</keyword>
<dbReference type="Proteomes" id="UP000183206">
    <property type="component" value="Unassembled WGS sequence"/>
</dbReference>
<comment type="caution">
    <text evidence="4">The sequence shown here is derived from an EMBL/GenBank/DDBJ whole genome shotgun (WGS) entry which is preliminary data.</text>
</comment>
<dbReference type="Gene3D" id="3.40.50.10890">
    <property type="match status" value="1"/>
</dbReference>
<dbReference type="CDD" id="cd16295">
    <property type="entry name" value="TTHA0252-CPSF-like_MBL-fold"/>
    <property type="match status" value="1"/>
</dbReference>
<sequence>MKTVKLTFHGGGRTVTGSNFLLETETQKILIDCGLLQGEAAEKEDTGEKPFPYDPRSIDILFVTHAHLDHVGRIPVLVRDGFHGTIYSTPPTKDIAEVILADGIHVAASHQHNGNDGKKETPLSYDEADVRTAMELWKTLPYHEPLDLKDGMRVMFWDSGHILGSAMIEIAYGEKKMLVTGDLGNSPAPLLHDTEIVPDVNYLVMESVYGDRNHEGVTERKEKFKDVIEDTIAKKGVLVIPAFSIERTQELLFELNEFVEHRIILPIPVFVDSPLAIKVTEIYKHYENYFNANARHIIKSGDDIFQFPNLCFTFGARESIGIKKVPVPKVIIAGSGMSNGGRVVYHERNYLSDPSTTLLLVGFQAVGTPGRALATGEKTISILGERVSVRARVENIRGYSAHKDSDGLFGFVEAMGDSLEKIFVVQGEPKSALFLVQRLRDNLGSNAVSPEDNKMIELEF</sequence>
<dbReference type="PANTHER" id="PTHR11203">
    <property type="entry name" value="CLEAVAGE AND POLYADENYLATION SPECIFICITY FACTOR FAMILY MEMBER"/>
    <property type="match status" value="1"/>
</dbReference>
<evidence type="ECO:0000256" key="1">
    <source>
        <dbReference type="ARBA" id="ARBA00022801"/>
    </source>
</evidence>
<dbReference type="Pfam" id="PF10996">
    <property type="entry name" value="Beta-Casp"/>
    <property type="match status" value="1"/>
</dbReference>
<feature type="domain" description="Beta-Casp" evidence="3">
    <location>
        <begin position="248"/>
        <end position="373"/>
    </location>
</feature>
<dbReference type="GO" id="GO:0016787">
    <property type="term" value="F:hydrolase activity"/>
    <property type="evidence" value="ECO:0007669"/>
    <property type="project" value="UniProtKB-KW"/>
</dbReference>
<protein>
    <recommendedName>
        <fullName evidence="6">MBL fold hydrolase</fullName>
    </recommendedName>
</protein>
<dbReference type="AlphaFoldDB" id="A0A1J4V7R6"/>
<dbReference type="InterPro" id="IPR011108">
    <property type="entry name" value="RMMBL"/>
</dbReference>
<dbReference type="Pfam" id="PF16661">
    <property type="entry name" value="Lactamase_B_6"/>
    <property type="match status" value="1"/>
</dbReference>
<gene>
    <name evidence="4" type="ORF">AUJ44_00945</name>
</gene>
<evidence type="ECO:0000259" key="2">
    <source>
        <dbReference type="SMART" id="SM00849"/>
    </source>
</evidence>
<dbReference type="STRING" id="1805282.AUJ44_00945"/>
<dbReference type="PANTHER" id="PTHR11203:SF37">
    <property type="entry name" value="INTEGRATOR COMPLEX SUBUNIT 11"/>
    <property type="match status" value="1"/>
</dbReference>
<evidence type="ECO:0008006" key="6">
    <source>
        <dbReference type="Google" id="ProtNLM"/>
    </source>
</evidence>
<dbReference type="SMART" id="SM01027">
    <property type="entry name" value="Beta-Casp"/>
    <property type="match status" value="1"/>
</dbReference>